<keyword evidence="2" id="KW-1003">Cell membrane</keyword>
<name>A0A939H6Y0_9CLOT</name>
<feature type="transmembrane region" description="Helical" evidence="6">
    <location>
        <begin position="42"/>
        <end position="60"/>
    </location>
</feature>
<keyword evidence="3 6" id="KW-0812">Transmembrane</keyword>
<evidence type="ECO:0000256" key="5">
    <source>
        <dbReference type="ARBA" id="ARBA00023136"/>
    </source>
</evidence>
<accession>A0A939H6Y0</accession>
<keyword evidence="5 6" id="KW-0472">Membrane</keyword>
<keyword evidence="9" id="KW-1185">Reference proteome</keyword>
<gene>
    <name evidence="8" type="ORF">J3A84_10255</name>
</gene>
<evidence type="ECO:0000256" key="2">
    <source>
        <dbReference type="ARBA" id="ARBA00022475"/>
    </source>
</evidence>
<evidence type="ECO:0000256" key="6">
    <source>
        <dbReference type="SAM" id="Phobius"/>
    </source>
</evidence>
<comment type="caution">
    <text evidence="8">The sequence shown here is derived from an EMBL/GenBank/DDBJ whole genome shotgun (WGS) entry which is preliminary data.</text>
</comment>
<reference evidence="8" key="1">
    <citation type="submission" date="2021-03" db="EMBL/GenBank/DDBJ databases">
        <title>Proteiniclasticum marinus sp. nov., isolated from tidal flat sediment.</title>
        <authorList>
            <person name="Namirimu T."/>
            <person name="Yang J.-A."/>
            <person name="Yang S.-H."/>
            <person name="Kim Y.-J."/>
            <person name="Kwon K.K."/>
        </authorList>
    </citation>
    <scope>NUCLEOTIDE SEQUENCE</scope>
    <source>
        <strain evidence="8">SCR006</strain>
    </source>
</reference>
<evidence type="ECO:0000256" key="3">
    <source>
        <dbReference type="ARBA" id="ARBA00022692"/>
    </source>
</evidence>
<dbReference type="Pfam" id="PF13396">
    <property type="entry name" value="PLDc_N"/>
    <property type="match status" value="1"/>
</dbReference>
<evidence type="ECO:0000313" key="9">
    <source>
        <dbReference type="Proteomes" id="UP000664218"/>
    </source>
</evidence>
<dbReference type="GO" id="GO:0005886">
    <property type="term" value="C:plasma membrane"/>
    <property type="evidence" value="ECO:0007669"/>
    <property type="project" value="UniProtKB-SubCell"/>
</dbReference>
<dbReference type="InterPro" id="IPR027379">
    <property type="entry name" value="CLS_N"/>
</dbReference>
<dbReference type="AlphaFoldDB" id="A0A939H6Y0"/>
<proteinExistence type="predicted"/>
<evidence type="ECO:0000256" key="1">
    <source>
        <dbReference type="ARBA" id="ARBA00004651"/>
    </source>
</evidence>
<evidence type="ECO:0000259" key="7">
    <source>
        <dbReference type="Pfam" id="PF13396"/>
    </source>
</evidence>
<comment type="subcellular location">
    <subcellularLocation>
        <location evidence="1">Cell membrane</location>
        <topology evidence="1">Multi-pass membrane protein</topology>
    </subcellularLocation>
</comment>
<evidence type="ECO:0000313" key="8">
    <source>
        <dbReference type="EMBL" id="MBO1265412.1"/>
    </source>
</evidence>
<organism evidence="8 9">
    <name type="scientific">Proteiniclasticum aestuarii</name>
    <dbReference type="NCBI Taxonomy" id="2817862"/>
    <lineage>
        <taxon>Bacteria</taxon>
        <taxon>Bacillati</taxon>
        <taxon>Bacillota</taxon>
        <taxon>Clostridia</taxon>
        <taxon>Eubacteriales</taxon>
        <taxon>Clostridiaceae</taxon>
        <taxon>Proteiniclasticum</taxon>
    </lineage>
</organism>
<feature type="transmembrane region" description="Helical" evidence="6">
    <location>
        <begin position="7"/>
        <end position="30"/>
    </location>
</feature>
<dbReference type="Proteomes" id="UP000664218">
    <property type="component" value="Unassembled WGS sequence"/>
</dbReference>
<keyword evidence="4 6" id="KW-1133">Transmembrane helix</keyword>
<evidence type="ECO:0000256" key="4">
    <source>
        <dbReference type="ARBA" id="ARBA00022989"/>
    </source>
</evidence>
<sequence>MENLREYLPILIPIIILQLGLTIATIIHVLRHDTYKFGTRPMWILVAFIQTIGPLVYFFFGRGED</sequence>
<dbReference type="EMBL" id="JAFNJU010000007">
    <property type="protein sequence ID" value="MBO1265412.1"/>
    <property type="molecule type" value="Genomic_DNA"/>
</dbReference>
<protein>
    <submittedName>
        <fullName evidence="8">PLDc_N domain-containing protein</fullName>
    </submittedName>
</protein>
<feature type="domain" description="Cardiolipin synthase N-terminal" evidence="7">
    <location>
        <begin position="21"/>
        <end position="62"/>
    </location>
</feature>